<evidence type="ECO:0000313" key="3">
    <source>
        <dbReference type="Proteomes" id="UP001235303"/>
    </source>
</evidence>
<name>A0ABT7AR99_9CYAN</name>
<evidence type="ECO:0000313" key="2">
    <source>
        <dbReference type="EMBL" id="MDJ1169427.1"/>
    </source>
</evidence>
<dbReference type="EMBL" id="JAQOSP010000059">
    <property type="protein sequence ID" value="MDJ1169427.1"/>
    <property type="molecule type" value="Genomic_DNA"/>
</dbReference>
<gene>
    <name evidence="2" type="ORF">PMG71_08315</name>
</gene>
<protein>
    <submittedName>
        <fullName evidence="2">Sulfotransferase</fullName>
    </submittedName>
</protein>
<proteinExistence type="predicted"/>
<dbReference type="PANTHER" id="PTHR10605">
    <property type="entry name" value="HEPARAN SULFATE SULFOTRANSFERASE"/>
    <property type="match status" value="1"/>
</dbReference>
<keyword evidence="3" id="KW-1185">Reference proteome</keyword>
<keyword evidence="1" id="KW-0808">Transferase</keyword>
<organism evidence="2 3">
    <name type="scientific">Roseofilum acuticapitatum BLCC-M154</name>
    <dbReference type="NCBI Taxonomy" id="3022444"/>
    <lineage>
        <taxon>Bacteria</taxon>
        <taxon>Bacillati</taxon>
        <taxon>Cyanobacteriota</taxon>
        <taxon>Cyanophyceae</taxon>
        <taxon>Desertifilales</taxon>
        <taxon>Desertifilaceae</taxon>
        <taxon>Roseofilum</taxon>
        <taxon>Roseofilum acuticapitatum</taxon>
    </lineage>
</organism>
<dbReference type="Pfam" id="PF13469">
    <property type="entry name" value="Sulfotransfer_3"/>
    <property type="match status" value="1"/>
</dbReference>
<dbReference type="InterPro" id="IPR027417">
    <property type="entry name" value="P-loop_NTPase"/>
</dbReference>
<dbReference type="PANTHER" id="PTHR10605:SF56">
    <property type="entry name" value="BIFUNCTIONAL HEPARAN SULFATE N-DEACETYLASE_N-SULFOTRANSFERASE"/>
    <property type="match status" value="1"/>
</dbReference>
<dbReference type="SUPFAM" id="SSF52540">
    <property type="entry name" value="P-loop containing nucleoside triphosphate hydrolases"/>
    <property type="match status" value="1"/>
</dbReference>
<dbReference type="InterPro" id="IPR037359">
    <property type="entry name" value="NST/OST"/>
</dbReference>
<reference evidence="2 3" key="1">
    <citation type="submission" date="2023-01" db="EMBL/GenBank/DDBJ databases">
        <title>Novel diversity within Roseofilum (Cyanobacteria; Desertifilaceae) from marine benthic mats with descriptions of four novel species.</title>
        <authorList>
            <person name="Wang Y."/>
            <person name="Berthold D.E."/>
            <person name="Hu J."/>
            <person name="Lefler F.W."/>
            <person name="Laughinghouse H.D. IV."/>
        </authorList>
    </citation>
    <scope>NUCLEOTIDE SEQUENCE [LARGE SCALE GENOMIC DNA]</scope>
    <source>
        <strain evidence="2 3">BLCC-M154</strain>
    </source>
</reference>
<dbReference type="Gene3D" id="3.40.50.300">
    <property type="entry name" value="P-loop containing nucleotide triphosphate hydrolases"/>
    <property type="match status" value="1"/>
</dbReference>
<sequence length="303" mass="35496">MTMPNFLLIGAAKAGTTSLYYYLKQHPEIYVPSGYSKEPDFFALEGEPLEYPGPQGTFKMNDRVTDLDTYRSLFDPVTTEKAIGEASTVYIYSEKAPERIQHYIPDVKLIAILRDPVERAFSHYLYWASQGFEPHTDFDFNQAIQAEETRISQGWSHNWHYIKRGFYYTQLKRYFDRFDASQIRIYLYEDLIKDKLAVAQNIFEFLGVDKTFTPNFTKTHNKTEVPKNRTVNTLLNRPNPIKAVLKPLLPTGLRKRLATNLKQRNQGKPKLPDKTRKQLINLYRQDILQLQDLINRDLSNWLE</sequence>
<comment type="caution">
    <text evidence="2">The sequence shown here is derived from an EMBL/GenBank/DDBJ whole genome shotgun (WGS) entry which is preliminary data.</text>
</comment>
<accession>A0ABT7AR99</accession>
<dbReference type="RefSeq" id="WP_283753185.1">
    <property type="nucleotide sequence ID" value="NZ_JAQOSP010000059.1"/>
</dbReference>
<dbReference type="Proteomes" id="UP001235303">
    <property type="component" value="Unassembled WGS sequence"/>
</dbReference>
<evidence type="ECO:0000256" key="1">
    <source>
        <dbReference type="ARBA" id="ARBA00022679"/>
    </source>
</evidence>